<reference evidence="1" key="3">
    <citation type="submission" date="2022-06" db="UniProtKB">
        <authorList>
            <consortium name="EnsemblPlants"/>
        </authorList>
    </citation>
    <scope>IDENTIFICATION</scope>
</reference>
<dbReference type="AlphaFoldDB" id="A0A8R7QC98"/>
<name>A0A8R7QC98_TRIUA</name>
<dbReference type="Gramene" id="TuG1812G0500002237.01.T01">
    <property type="protein sequence ID" value="TuG1812G0500002237.01.T01.cds423877"/>
    <property type="gene ID" value="TuG1812G0500002237.01"/>
</dbReference>
<dbReference type="EnsemblPlants" id="TuG1812G0500002237.01.T01">
    <property type="protein sequence ID" value="TuG1812G0500002237.01.T01.cds423877"/>
    <property type="gene ID" value="TuG1812G0500002237.01"/>
</dbReference>
<organism evidence="1 2">
    <name type="scientific">Triticum urartu</name>
    <name type="common">Red wild einkorn</name>
    <name type="synonym">Crithodium urartu</name>
    <dbReference type="NCBI Taxonomy" id="4572"/>
    <lineage>
        <taxon>Eukaryota</taxon>
        <taxon>Viridiplantae</taxon>
        <taxon>Streptophyta</taxon>
        <taxon>Embryophyta</taxon>
        <taxon>Tracheophyta</taxon>
        <taxon>Spermatophyta</taxon>
        <taxon>Magnoliopsida</taxon>
        <taxon>Liliopsida</taxon>
        <taxon>Poales</taxon>
        <taxon>Poaceae</taxon>
        <taxon>BOP clade</taxon>
        <taxon>Pooideae</taxon>
        <taxon>Triticodae</taxon>
        <taxon>Triticeae</taxon>
        <taxon>Triticinae</taxon>
        <taxon>Triticum</taxon>
    </lineage>
</organism>
<reference evidence="2" key="1">
    <citation type="journal article" date="2013" name="Nature">
        <title>Draft genome of the wheat A-genome progenitor Triticum urartu.</title>
        <authorList>
            <person name="Ling H.Q."/>
            <person name="Zhao S."/>
            <person name="Liu D."/>
            <person name="Wang J."/>
            <person name="Sun H."/>
            <person name="Zhang C."/>
            <person name="Fan H."/>
            <person name="Li D."/>
            <person name="Dong L."/>
            <person name="Tao Y."/>
            <person name="Gao C."/>
            <person name="Wu H."/>
            <person name="Li Y."/>
            <person name="Cui Y."/>
            <person name="Guo X."/>
            <person name="Zheng S."/>
            <person name="Wang B."/>
            <person name="Yu K."/>
            <person name="Liang Q."/>
            <person name="Yang W."/>
            <person name="Lou X."/>
            <person name="Chen J."/>
            <person name="Feng M."/>
            <person name="Jian J."/>
            <person name="Zhang X."/>
            <person name="Luo G."/>
            <person name="Jiang Y."/>
            <person name="Liu J."/>
            <person name="Wang Z."/>
            <person name="Sha Y."/>
            <person name="Zhang B."/>
            <person name="Wu H."/>
            <person name="Tang D."/>
            <person name="Shen Q."/>
            <person name="Xue P."/>
            <person name="Zou S."/>
            <person name="Wang X."/>
            <person name="Liu X."/>
            <person name="Wang F."/>
            <person name="Yang Y."/>
            <person name="An X."/>
            <person name="Dong Z."/>
            <person name="Zhang K."/>
            <person name="Zhang X."/>
            <person name="Luo M.C."/>
            <person name="Dvorak J."/>
            <person name="Tong Y."/>
            <person name="Wang J."/>
            <person name="Yang H."/>
            <person name="Li Z."/>
            <person name="Wang D."/>
            <person name="Zhang A."/>
            <person name="Wang J."/>
        </authorList>
    </citation>
    <scope>NUCLEOTIDE SEQUENCE</scope>
    <source>
        <strain evidence="2">cv. G1812</strain>
    </source>
</reference>
<reference evidence="1" key="2">
    <citation type="submission" date="2018-03" db="EMBL/GenBank/DDBJ databases">
        <title>The Triticum urartu genome reveals the dynamic nature of wheat genome evolution.</title>
        <authorList>
            <person name="Ling H."/>
            <person name="Ma B."/>
            <person name="Shi X."/>
            <person name="Liu H."/>
            <person name="Dong L."/>
            <person name="Sun H."/>
            <person name="Cao Y."/>
            <person name="Gao Q."/>
            <person name="Zheng S."/>
            <person name="Li Y."/>
            <person name="Yu Y."/>
            <person name="Du H."/>
            <person name="Qi M."/>
            <person name="Li Y."/>
            <person name="Yu H."/>
            <person name="Cui Y."/>
            <person name="Wang N."/>
            <person name="Chen C."/>
            <person name="Wu H."/>
            <person name="Zhao Y."/>
            <person name="Zhang J."/>
            <person name="Li Y."/>
            <person name="Zhou W."/>
            <person name="Zhang B."/>
            <person name="Hu W."/>
            <person name="Eijk M."/>
            <person name="Tang J."/>
            <person name="Witsenboer H."/>
            <person name="Zhao S."/>
            <person name="Li Z."/>
            <person name="Zhang A."/>
            <person name="Wang D."/>
            <person name="Liang C."/>
        </authorList>
    </citation>
    <scope>NUCLEOTIDE SEQUENCE [LARGE SCALE GENOMIC DNA]</scope>
    <source>
        <strain evidence="1">cv. G1812</strain>
    </source>
</reference>
<protein>
    <submittedName>
        <fullName evidence="1">Uncharacterized protein</fullName>
    </submittedName>
</protein>
<proteinExistence type="predicted"/>
<evidence type="ECO:0000313" key="1">
    <source>
        <dbReference type="EnsemblPlants" id="TuG1812G0500002237.01.T01.cds423877"/>
    </source>
</evidence>
<sequence>MRQLIHHHSRITGYMWSKVAMFLVFQSVQNTVITPNTNPLTSILLCL</sequence>
<evidence type="ECO:0000313" key="2">
    <source>
        <dbReference type="Proteomes" id="UP000015106"/>
    </source>
</evidence>
<accession>A0A8R7QC98</accession>
<dbReference type="Proteomes" id="UP000015106">
    <property type="component" value="Chromosome 5"/>
</dbReference>
<keyword evidence="2" id="KW-1185">Reference proteome</keyword>